<dbReference type="AlphaFoldDB" id="A0A4R0TVU0"/>
<comment type="caution">
    <text evidence="2">The sequence shown here is derived from an EMBL/GenBank/DDBJ whole genome shotgun (WGS) entry which is preliminary data.</text>
</comment>
<gene>
    <name evidence="2" type="ORF">MCC10070_0861</name>
</gene>
<protein>
    <submittedName>
        <fullName evidence="2">Uncharacterized protein</fullName>
    </submittedName>
</protein>
<evidence type="ECO:0000313" key="2">
    <source>
        <dbReference type="EMBL" id="TCE86483.1"/>
    </source>
</evidence>
<accession>A0A4R0TVU0</accession>
<dbReference type="EMBL" id="SHRR01000013">
    <property type="protein sequence ID" value="TCE86483.1"/>
    <property type="molecule type" value="Genomic_DNA"/>
</dbReference>
<feature type="region of interest" description="Disordered" evidence="1">
    <location>
        <begin position="216"/>
        <end position="253"/>
    </location>
</feature>
<proteinExistence type="predicted"/>
<reference evidence="2 3" key="1">
    <citation type="journal article" date="2018" name="Sci. Rep.">
        <title>Genomic diversity and distribution of Bifidobacterium longum subsp. longum across the human lifespan.</title>
        <authorList>
            <person name="Odamaki T."/>
            <person name="Bottacini F."/>
            <person name="Kato K."/>
            <person name="Mitsuyama E."/>
            <person name="Yoshida K."/>
            <person name="Horigome A."/>
            <person name="Xiao J.Z."/>
            <person name="van Sinderen D."/>
        </authorList>
    </citation>
    <scope>NUCLEOTIDE SEQUENCE [LARGE SCALE GENOMIC DNA]</scope>
    <source>
        <strain evidence="2 3">MCC10070</strain>
    </source>
</reference>
<dbReference type="Proteomes" id="UP000291814">
    <property type="component" value="Unassembled WGS sequence"/>
</dbReference>
<organism evidence="2 3">
    <name type="scientific">Bifidobacterium longum subsp. longum</name>
    <dbReference type="NCBI Taxonomy" id="1679"/>
    <lineage>
        <taxon>Bacteria</taxon>
        <taxon>Bacillati</taxon>
        <taxon>Actinomycetota</taxon>
        <taxon>Actinomycetes</taxon>
        <taxon>Bifidobacteriales</taxon>
        <taxon>Bifidobacteriaceae</taxon>
        <taxon>Bifidobacterium</taxon>
    </lineage>
</organism>
<name>A0A4R0TVU0_BIFLL</name>
<evidence type="ECO:0000256" key="1">
    <source>
        <dbReference type="SAM" id="MobiDB-lite"/>
    </source>
</evidence>
<evidence type="ECO:0000313" key="3">
    <source>
        <dbReference type="Proteomes" id="UP000291814"/>
    </source>
</evidence>
<sequence length="272" mass="30523">MAQRNCQANGTDGVNNIDSIEKALEQFPQQRIISAWIEGDYAHGLAAKDNKPSLCVITMPQPWEILLGEARTTQNMRDLDIRILTPLSYIDGLLDGHRSLLESLTLPTECFLLDAGFIRAIEPFAHRLTTSNVVKTALDDARGNLSVLRHWPGMKSAKRNKSMAETARLLNGVRHIQSGTEAWPCLLDADEITLLRRIRLHGMNLADLERDYGLLADTRKTPPSPPVGALCPQTGRRRSSRIESSNRQPRGGIIFRQESDTCPAWFRRRDYG</sequence>